<feature type="region of interest" description="Disordered" evidence="1">
    <location>
        <begin position="1"/>
        <end position="27"/>
    </location>
</feature>
<sequence>MTAAPNGKTARRVRIRNRSHEQAGSRLSDDLVRCTSSLSVAPPVWRIRETYFRETGPATQICSHVHVLSSHFTYASSHSRDPLRPALSGCTNRSDMSTLALSQTDLIGEMIAGIGAKQARVRLGASKALQNLSCQSPQLLYPHFDFFAALLGHANQVLKWNALTTLANLAPVDSEGKLDSILSSYLSPIAGPNMITAAHAIRGGAIIGSAKPHLAQRIAREILCVEGAVYATAECRNIAIGHALQAFGVLCRVLPNNRAIRAFARRQRGNPRAATAAKARKFLDDIKVL</sequence>
<dbReference type="eggNOG" id="ENOG50333E3">
    <property type="taxonomic scope" value="Bacteria"/>
</dbReference>
<dbReference type="SUPFAM" id="SSF48371">
    <property type="entry name" value="ARM repeat"/>
    <property type="match status" value="1"/>
</dbReference>
<gene>
    <name evidence="2" type="ordered locus">Acid_7434</name>
</gene>
<evidence type="ECO:0008006" key="3">
    <source>
        <dbReference type="Google" id="ProtNLM"/>
    </source>
</evidence>
<name>Q01PS8_SOLUE</name>
<reference evidence="2" key="1">
    <citation type="submission" date="2006-10" db="EMBL/GenBank/DDBJ databases">
        <title>Complete sequence of Solibacter usitatus Ellin6076.</title>
        <authorList>
            <consortium name="US DOE Joint Genome Institute"/>
            <person name="Copeland A."/>
            <person name="Lucas S."/>
            <person name="Lapidus A."/>
            <person name="Barry K."/>
            <person name="Detter J.C."/>
            <person name="Glavina del Rio T."/>
            <person name="Hammon N."/>
            <person name="Israni S."/>
            <person name="Dalin E."/>
            <person name="Tice H."/>
            <person name="Pitluck S."/>
            <person name="Thompson L.S."/>
            <person name="Brettin T."/>
            <person name="Bruce D."/>
            <person name="Han C."/>
            <person name="Tapia R."/>
            <person name="Gilna P."/>
            <person name="Schmutz J."/>
            <person name="Larimer F."/>
            <person name="Land M."/>
            <person name="Hauser L."/>
            <person name="Kyrpides N."/>
            <person name="Mikhailova N."/>
            <person name="Janssen P.H."/>
            <person name="Kuske C.R."/>
            <person name="Richardson P."/>
        </authorList>
    </citation>
    <scope>NUCLEOTIDE SEQUENCE</scope>
    <source>
        <strain evidence="2">Ellin6076</strain>
    </source>
</reference>
<dbReference type="KEGG" id="sus:Acid_7434"/>
<accession>Q01PS8</accession>
<dbReference type="HOGENOM" id="CLU_962785_0_0_0"/>
<dbReference type="InterPro" id="IPR016024">
    <property type="entry name" value="ARM-type_fold"/>
</dbReference>
<evidence type="ECO:0000256" key="1">
    <source>
        <dbReference type="SAM" id="MobiDB-lite"/>
    </source>
</evidence>
<feature type="compositionally biased region" description="Basic and acidic residues" evidence="1">
    <location>
        <begin position="18"/>
        <end position="27"/>
    </location>
</feature>
<dbReference type="InParanoid" id="Q01PS8"/>
<organism evidence="2">
    <name type="scientific">Solibacter usitatus (strain Ellin6076)</name>
    <dbReference type="NCBI Taxonomy" id="234267"/>
    <lineage>
        <taxon>Bacteria</taxon>
        <taxon>Pseudomonadati</taxon>
        <taxon>Acidobacteriota</taxon>
        <taxon>Terriglobia</taxon>
        <taxon>Bryobacterales</taxon>
        <taxon>Solibacteraceae</taxon>
        <taxon>Candidatus Solibacter</taxon>
    </lineage>
</organism>
<protein>
    <recommendedName>
        <fullName evidence="3">PBS lyase HEAT domain protein repeat-containing protein</fullName>
    </recommendedName>
</protein>
<dbReference type="AlphaFoldDB" id="Q01PS8"/>
<dbReference type="STRING" id="234267.Acid_7434"/>
<evidence type="ECO:0000313" key="2">
    <source>
        <dbReference type="EMBL" id="ABJ88342.1"/>
    </source>
</evidence>
<dbReference type="EMBL" id="CP000473">
    <property type="protein sequence ID" value="ABJ88342.1"/>
    <property type="molecule type" value="Genomic_DNA"/>
</dbReference>
<proteinExistence type="predicted"/>